<comment type="caution">
    <text evidence="1">The sequence shown here is derived from an EMBL/GenBank/DDBJ whole genome shotgun (WGS) entry which is preliminary data.</text>
</comment>
<accession>A0A6I2L0E7</accession>
<dbReference type="Proteomes" id="UP000433309">
    <property type="component" value="Unassembled WGS sequence"/>
</dbReference>
<sequence length="84" mass="9065">MKTLTLKVQQVDAQFIVVIPADIATKLHLSAGQPIKVIIPSTADDIHNAQNDALTLEQKLALYDAEKMGGEVMADIPAGKEVIR</sequence>
<evidence type="ECO:0000313" key="1">
    <source>
        <dbReference type="EMBL" id="MRW91611.1"/>
    </source>
</evidence>
<keyword evidence="2" id="KW-1185">Reference proteome</keyword>
<protein>
    <submittedName>
        <fullName evidence="1">PbsX family transcriptional regulator</fullName>
    </submittedName>
</protein>
<name>A0A6I2L0E7_9BURK</name>
<proteinExistence type="predicted"/>
<dbReference type="InterPro" id="IPR037914">
    <property type="entry name" value="SpoVT-AbrB_sf"/>
</dbReference>
<dbReference type="AlphaFoldDB" id="A0A6I2L0E7"/>
<dbReference type="SUPFAM" id="SSF89447">
    <property type="entry name" value="AbrB/MazE/MraZ-like"/>
    <property type="match status" value="1"/>
</dbReference>
<reference evidence="1 2" key="1">
    <citation type="submission" date="2019-11" db="EMBL/GenBank/DDBJ databases">
        <title>Novel species isolated from a subtropical stream in China.</title>
        <authorList>
            <person name="Lu H."/>
        </authorList>
    </citation>
    <scope>NUCLEOTIDE SEQUENCE [LARGE SCALE GENOMIC DNA]</scope>
    <source>
        <strain evidence="1 2">FT80W</strain>
    </source>
</reference>
<dbReference type="EMBL" id="WKJK01000008">
    <property type="protein sequence ID" value="MRW91611.1"/>
    <property type="molecule type" value="Genomic_DNA"/>
</dbReference>
<gene>
    <name evidence="1" type="ORF">GJ699_16575</name>
</gene>
<dbReference type="Gene3D" id="2.10.260.10">
    <property type="match status" value="1"/>
</dbReference>
<dbReference type="RefSeq" id="WP_154378191.1">
    <property type="nucleotide sequence ID" value="NZ_WKJK01000008.1"/>
</dbReference>
<evidence type="ECO:0000313" key="2">
    <source>
        <dbReference type="Proteomes" id="UP000433309"/>
    </source>
</evidence>
<organism evidence="1 2">
    <name type="scientific">Duganella guangzhouensis</name>
    <dbReference type="NCBI Taxonomy" id="2666084"/>
    <lineage>
        <taxon>Bacteria</taxon>
        <taxon>Pseudomonadati</taxon>
        <taxon>Pseudomonadota</taxon>
        <taxon>Betaproteobacteria</taxon>
        <taxon>Burkholderiales</taxon>
        <taxon>Oxalobacteraceae</taxon>
        <taxon>Telluria group</taxon>
        <taxon>Duganella</taxon>
    </lineage>
</organism>